<dbReference type="EMBL" id="JAAVJI010000033">
    <property type="protein sequence ID" value="NJP03641.1"/>
    <property type="molecule type" value="Genomic_DNA"/>
</dbReference>
<accession>A0ABX0YNG8</accession>
<evidence type="ECO:0000259" key="3">
    <source>
        <dbReference type="PROSITE" id="PS50173"/>
    </source>
</evidence>
<feature type="region of interest" description="Disordered" evidence="2">
    <location>
        <begin position="72"/>
        <end position="97"/>
    </location>
</feature>
<feature type="domain" description="UmuC" evidence="3">
    <location>
        <begin position="1"/>
        <end position="68"/>
    </location>
</feature>
<comment type="similarity">
    <text evidence="1">Belongs to the DNA polymerase type-Y family.</text>
</comment>
<evidence type="ECO:0000256" key="2">
    <source>
        <dbReference type="SAM" id="MobiDB-lite"/>
    </source>
</evidence>
<dbReference type="Proteomes" id="UP000746535">
    <property type="component" value="Unassembled WGS sequence"/>
</dbReference>
<dbReference type="SUPFAM" id="SSF56672">
    <property type="entry name" value="DNA/RNA polymerases"/>
    <property type="match status" value="1"/>
</dbReference>
<organism evidence="4 5">
    <name type="scientific">Pseudomonas quercus</name>
    <dbReference type="NCBI Taxonomy" id="2722792"/>
    <lineage>
        <taxon>Bacteria</taxon>
        <taxon>Pseudomonadati</taxon>
        <taxon>Pseudomonadota</taxon>
        <taxon>Gammaproteobacteria</taxon>
        <taxon>Pseudomonadales</taxon>
        <taxon>Pseudomonadaceae</taxon>
        <taxon>Pseudomonas</taxon>
    </lineage>
</organism>
<sequence>MTLIESMVYASEIYSIDEIFCDLTGQPGDLTVLGRSIRERVLRCTGIPVGVGIAHTKTLAKLANHSKRLVKSSGQSKWSKYDQISQKSDSPVRIFGY</sequence>
<name>A0ABX0YNG8_9PSED</name>
<reference evidence="4 5" key="1">
    <citation type="submission" date="2020-03" db="EMBL/GenBank/DDBJ databases">
        <authorList>
            <person name="Wang L."/>
            <person name="He N."/>
            <person name="Li Y."/>
            <person name="Fang Y."/>
            <person name="Zhang F."/>
        </authorList>
    </citation>
    <scope>NUCLEOTIDE SEQUENCE [LARGE SCALE GENOMIC DNA]</scope>
    <source>
        <strain evidence="5">hsmgli-8</strain>
    </source>
</reference>
<keyword evidence="5" id="KW-1185">Reference proteome</keyword>
<evidence type="ECO:0000313" key="5">
    <source>
        <dbReference type="Proteomes" id="UP000746535"/>
    </source>
</evidence>
<dbReference type="Gene3D" id="3.30.70.270">
    <property type="match status" value="1"/>
</dbReference>
<evidence type="ECO:0000313" key="4">
    <source>
        <dbReference type="EMBL" id="NJP03641.1"/>
    </source>
</evidence>
<evidence type="ECO:0000256" key="1">
    <source>
        <dbReference type="ARBA" id="ARBA00010945"/>
    </source>
</evidence>
<dbReference type="InterPro" id="IPR043128">
    <property type="entry name" value="Rev_trsase/Diguanyl_cyclase"/>
</dbReference>
<comment type="caution">
    <text evidence="4">The sequence shown here is derived from an EMBL/GenBank/DDBJ whole genome shotgun (WGS) entry which is preliminary data.</text>
</comment>
<proteinExistence type="inferred from homology"/>
<gene>
    <name evidence="4" type="ORF">HBH25_22755</name>
</gene>
<dbReference type="PROSITE" id="PS50173">
    <property type="entry name" value="UMUC"/>
    <property type="match status" value="1"/>
</dbReference>
<dbReference type="InterPro" id="IPR043502">
    <property type="entry name" value="DNA/RNA_pol_sf"/>
</dbReference>
<feature type="compositionally biased region" description="Polar residues" evidence="2">
    <location>
        <begin position="72"/>
        <end position="89"/>
    </location>
</feature>
<dbReference type="InterPro" id="IPR001126">
    <property type="entry name" value="UmuC"/>
</dbReference>
<dbReference type="Pfam" id="PF00817">
    <property type="entry name" value="IMS"/>
    <property type="match status" value="1"/>
</dbReference>
<protein>
    <recommendedName>
        <fullName evidence="3">UmuC domain-containing protein</fullName>
    </recommendedName>
</protein>